<dbReference type="STRING" id="1317117.ATO7_13683"/>
<feature type="transmembrane region" description="Helical" evidence="8">
    <location>
        <begin position="337"/>
        <end position="355"/>
    </location>
</feature>
<feature type="transmembrane region" description="Helical" evidence="8">
    <location>
        <begin position="31"/>
        <end position="50"/>
    </location>
</feature>
<keyword evidence="5 8" id="KW-0812">Transmembrane</keyword>
<keyword evidence="10" id="KW-1185">Reference proteome</keyword>
<evidence type="ECO:0000256" key="7">
    <source>
        <dbReference type="ARBA" id="ARBA00023136"/>
    </source>
</evidence>
<feature type="transmembrane region" description="Helical" evidence="8">
    <location>
        <begin position="110"/>
        <end position="129"/>
    </location>
</feature>
<evidence type="ECO:0000256" key="8">
    <source>
        <dbReference type="SAM" id="Phobius"/>
    </source>
</evidence>
<evidence type="ECO:0000256" key="5">
    <source>
        <dbReference type="ARBA" id="ARBA00022692"/>
    </source>
</evidence>
<evidence type="ECO:0000256" key="4">
    <source>
        <dbReference type="ARBA" id="ARBA00022475"/>
    </source>
</evidence>
<evidence type="ECO:0000313" key="10">
    <source>
        <dbReference type="Proteomes" id="UP000192342"/>
    </source>
</evidence>
<evidence type="ECO:0000256" key="6">
    <source>
        <dbReference type="ARBA" id="ARBA00022989"/>
    </source>
</evidence>
<evidence type="ECO:0000313" key="9">
    <source>
        <dbReference type="EMBL" id="ORE86352.1"/>
    </source>
</evidence>
<feature type="transmembrane region" description="Helical" evidence="8">
    <location>
        <begin position="166"/>
        <end position="184"/>
    </location>
</feature>
<dbReference type="PANTHER" id="PTHR30047">
    <property type="entry name" value="HIGH-AFFINITY CHOLINE TRANSPORT PROTEIN-RELATED"/>
    <property type="match status" value="1"/>
</dbReference>
<dbReference type="InterPro" id="IPR000060">
    <property type="entry name" value="BCCT_transptr"/>
</dbReference>
<keyword evidence="7 8" id="KW-0472">Membrane</keyword>
<dbReference type="AlphaFoldDB" id="A0A1Y1SCK3"/>
<dbReference type="GO" id="GO:0022857">
    <property type="term" value="F:transmembrane transporter activity"/>
    <property type="evidence" value="ECO:0007669"/>
    <property type="project" value="InterPro"/>
</dbReference>
<comment type="subcellular location">
    <subcellularLocation>
        <location evidence="1">Cell membrane</location>
        <topology evidence="1">Multi-pass membrane protein</topology>
    </subcellularLocation>
</comment>
<accession>A0A1Y1SCK3</accession>
<feature type="transmembrane region" description="Helical" evidence="8">
    <location>
        <begin position="488"/>
        <end position="512"/>
    </location>
</feature>
<proteinExistence type="inferred from homology"/>
<evidence type="ECO:0000256" key="2">
    <source>
        <dbReference type="ARBA" id="ARBA00005658"/>
    </source>
</evidence>
<dbReference type="PROSITE" id="PS01303">
    <property type="entry name" value="BCCT"/>
    <property type="match status" value="1"/>
</dbReference>
<dbReference type="Proteomes" id="UP000192342">
    <property type="component" value="Unassembled WGS sequence"/>
</dbReference>
<protein>
    <submittedName>
        <fullName evidence="9">Choline/carnitine/betaine transporter family protein</fullName>
    </submittedName>
</protein>
<comment type="similarity">
    <text evidence="2">Belongs to the BCCT transporter (TC 2.A.15) family.</text>
</comment>
<reference evidence="9 10" key="1">
    <citation type="submission" date="2013-04" db="EMBL/GenBank/DDBJ databases">
        <title>Oceanococcus atlanticus 22II-S10r2 Genome Sequencing.</title>
        <authorList>
            <person name="Lai Q."/>
            <person name="Li G."/>
            <person name="Shao Z."/>
        </authorList>
    </citation>
    <scope>NUCLEOTIDE SEQUENCE [LARGE SCALE GENOMIC DNA]</scope>
    <source>
        <strain evidence="9 10">22II-S10r2</strain>
    </source>
</reference>
<comment type="caution">
    <text evidence="9">The sequence shown here is derived from an EMBL/GenBank/DDBJ whole genome shotgun (WGS) entry which is preliminary data.</text>
</comment>
<feature type="transmembrane region" description="Helical" evidence="8">
    <location>
        <begin position="464"/>
        <end position="482"/>
    </location>
</feature>
<evidence type="ECO:0000256" key="3">
    <source>
        <dbReference type="ARBA" id="ARBA00022448"/>
    </source>
</evidence>
<keyword evidence="3" id="KW-0813">Transport</keyword>
<dbReference type="GO" id="GO:0005886">
    <property type="term" value="C:plasma membrane"/>
    <property type="evidence" value="ECO:0007669"/>
    <property type="project" value="UniProtKB-SubCell"/>
</dbReference>
<dbReference type="EMBL" id="AQQV01000003">
    <property type="protein sequence ID" value="ORE86352.1"/>
    <property type="molecule type" value="Genomic_DNA"/>
</dbReference>
<keyword evidence="6 8" id="KW-1133">Transmembrane helix</keyword>
<dbReference type="PANTHER" id="PTHR30047:SF7">
    <property type="entry name" value="HIGH-AFFINITY CHOLINE TRANSPORT PROTEIN"/>
    <property type="match status" value="1"/>
</dbReference>
<dbReference type="InterPro" id="IPR018093">
    <property type="entry name" value="BCCT_CS"/>
</dbReference>
<gene>
    <name evidence="9" type="ORF">ATO7_13683</name>
</gene>
<feature type="transmembrane region" description="Helical" evidence="8">
    <location>
        <begin position="283"/>
        <end position="307"/>
    </location>
</feature>
<sequence>MSEELQSAFDTDFEAGQDNVQVFGLDLHNPVFFISSLLVVVFVIGTLVFPDQALSTLNGAKAFAINHFDWLFMLGGNIFVLFCLAMIVLPMGRIRLGGDDAKPEFSRASWLAMLFAAGMGIGLMFWSVAEPVAYFTGWYGTPLNVEAGTPEAMRLAMGATMYHWGFHPWAIYGVVALALAYFAFNHDMPLTMRSAFYPLLGERCWGWPGHVVDTLAVLATIFGLATSLGLGAQQAASGLGFLFDVSSGLNTQIAIIFGVTTVALLSVLRGIDGGVKLLSNINMALALLLLVFVIAAGAGLGIFAQAASTATSYLSNLVPLSGWAGREDDTFLHGWTVFYWAWWVSWSPFVGMFIARISRGRTIREFMIAVLLVPTAVTVIWMSAFGGAALEQVQGGVGELAGGIGDVSLALFQMLEQLPWAGITSFMAIILVLVFFVTSSDSGSLVIDSITAGGKVDAPVAQRVFWAVMEGMIAGALLYGGGKQALDALQAGAISTGLPFTVLLLVMCVSLYRGLRLDVRHRMAAASNN</sequence>
<feature type="transmembrane region" description="Helical" evidence="8">
    <location>
        <begin position="70"/>
        <end position="89"/>
    </location>
</feature>
<dbReference type="Pfam" id="PF02028">
    <property type="entry name" value="BCCT"/>
    <property type="match status" value="1"/>
</dbReference>
<name>A0A1Y1SCK3_9GAMM</name>
<feature type="transmembrane region" description="Helical" evidence="8">
    <location>
        <begin position="252"/>
        <end position="271"/>
    </location>
</feature>
<feature type="transmembrane region" description="Helical" evidence="8">
    <location>
        <begin position="418"/>
        <end position="437"/>
    </location>
</feature>
<feature type="transmembrane region" description="Helical" evidence="8">
    <location>
        <begin position="367"/>
        <end position="390"/>
    </location>
</feature>
<organism evidence="9 10">
    <name type="scientific">Oceanococcus atlanticus</name>
    <dbReference type="NCBI Taxonomy" id="1317117"/>
    <lineage>
        <taxon>Bacteria</taxon>
        <taxon>Pseudomonadati</taxon>
        <taxon>Pseudomonadota</taxon>
        <taxon>Gammaproteobacteria</taxon>
        <taxon>Chromatiales</taxon>
        <taxon>Oceanococcaceae</taxon>
        <taxon>Oceanococcus</taxon>
    </lineage>
</organism>
<keyword evidence="4" id="KW-1003">Cell membrane</keyword>
<dbReference type="NCBIfam" id="TIGR00842">
    <property type="entry name" value="bcct"/>
    <property type="match status" value="1"/>
</dbReference>
<evidence type="ECO:0000256" key="1">
    <source>
        <dbReference type="ARBA" id="ARBA00004651"/>
    </source>
</evidence>